<comment type="caution">
    <text evidence="3">The sequence shown here is derived from an EMBL/GenBank/DDBJ whole genome shotgun (WGS) entry which is preliminary data.</text>
</comment>
<dbReference type="PANTHER" id="PTHR11430">
    <property type="entry name" value="LIPOCALIN"/>
    <property type="match status" value="1"/>
</dbReference>
<dbReference type="PANTHER" id="PTHR11430:SF79">
    <property type="entry name" value="EPIDIDYMAL-SPECIFIC LIPOCALIN-10"/>
    <property type="match status" value="1"/>
</dbReference>
<keyword evidence="2" id="KW-0732">Signal</keyword>
<dbReference type="InterPro" id="IPR012674">
    <property type="entry name" value="Calycin"/>
</dbReference>
<proteinExistence type="inferred from homology"/>
<name>A0A834B9J2_9CHIR</name>
<accession>A0A834B9J2</accession>
<gene>
    <name evidence="3" type="ORF">HJG60_007550</name>
</gene>
<dbReference type="Gene3D" id="2.40.128.20">
    <property type="match status" value="1"/>
</dbReference>
<comment type="similarity">
    <text evidence="1">Belongs to the calycin superfamily. Lipocalin family.</text>
</comment>
<dbReference type="GO" id="GO:0036094">
    <property type="term" value="F:small molecule binding"/>
    <property type="evidence" value="ECO:0007669"/>
    <property type="project" value="InterPro"/>
</dbReference>
<feature type="chain" id="PRO_5032407377" evidence="2">
    <location>
        <begin position="23"/>
        <end position="149"/>
    </location>
</feature>
<dbReference type="SUPFAM" id="SSF50814">
    <property type="entry name" value="Lipocalins"/>
    <property type="match status" value="1"/>
</dbReference>
<evidence type="ECO:0000256" key="2">
    <source>
        <dbReference type="SAM" id="SignalP"/>
    </source>
</evidence>
<feature type="signal peptide" evidence="2">
    <location>
        <begin position="1"/>
        <end position="22"/>
    </location>
</feature>
<evidence type="ECO:0000313" key="4">
    <source>
        <dbReference type="Proteomes" id="UP000664940"/>
    </source>
</evidence>
<dbReference type="PROSITE" id="PS00213">
    <property type="entry name" value="LIPOCALIN"/>
    <property type="match status" value="1"/>
</dbReference>
<reference evidence="3 4" key="1">
    <citation type="journal article" date="2020" name="Nature">
        <title>Six reference-quality genomes reveal evolution of bat adaptations.</title>
        <authorList>
            <person name="Jebb D."/>
            <person name="Huang Z."/>
            <person name="Pippel M."/>
            <person name="Hughes G.M."/>
            <person name="Lavrichenko K."/>
            <person name="Devanna P."/>
            <person name="Winkler S."/>
            <person name="Jermiin L.S."/>
            <person name="Skirmuntt E.C."/>
            <person name="Katzourakis A."/>
            <person name="Burkitt-Gray L."/>
            <person name="Ray D.A."/>
            <person name="Sullivan K.A.M."/>
            <person name="Roscito J.G."/>
            <person name="Kirilenko B.M."/>
            <person name="Davalos L.M."/>
            <person name="Corthals A.P."/>
            <person name="Power M.L."/>
            <person name="Jones G."/>
            <person name="Ransome R.D."/>
            <person name="Dechmann D.K.N."/>
            <person name="Locatelli A.G."/>
            <person name="Puechmaille S.J."/>
            <person name="Fedrigo O."/>
            <person name="Jarvis E.D."/>
            <person name="Hiller M."/>
            <person name="Vernes S.C."/>
            <person name="Myers E.W."/>
            <person name="Teeling E.C."/>
        </authorList>
    </citation>
    <scope>NUCLEOTIDE SEQUENCE [LARGE SCALE GENOMIC DNA]</scope>
    <source>
        <strain evidence="3">Bat1K_MPI-CBG_1</strain>
    </source>
</reference>
<dbReference type="Proteomes" id="UP000664940">
    <property type="component" value="Unassembled WGS sequence"/>
</dbReference>
<protein>
    <submittedName>
        <fullName evidence="3">Lipocalin 10</fullName>
    </submittedName>
</protein>
<evidence type="ECO:0000313" key="3">
    <source>
        <dbReference type="EMBL" id="KAF6125039.1"/>
    </source>
</evidence>
<dbReference type="InterPro" id="IPR002345">
    <property type="entry name" value="Lipocalin"/>
</dbReference>
<organism evidence="3 4">
    <name type="scientific">Phyllostomus discolor</name>
    <name type="common">pale spear-nosed bat</name>
    <dbReference type="NCBI Taxonomy" id="89673"/>
    <lineage>
        <taxon>Eukaryota</taxon>
        <taxon>Metazoa</taxon>
        <taxon>Chordata</taxon>
        <taxon>Craniata</taxon>
        <taxon>Vertebrata</taxon>
        <taxon>Euteleostomi</taxon>
        <taxon>Mammalia</taxon>
        <taxon>Eutheria</taxon>
        <taxon>Laurasiatheria</taxon>
        <taxon>Chiroptera</taxon>
        <taxon>Yangochiroptera</taxon>
        <taxon>Phyllostomidae</taxon>
        <taxon>Phyllostominae</taxon>
        <taxon>Phyllostomus</taxon>
    </lineage>
</organism>
<dbReference type="AlphaFoldDB" id="A0A834B9J2"/>
<sequence>MGPGWLPPGLALVLALAVGSQPQEQLPRESQNLNWNKFSGFWYILAVASDTRGLLPGGDRRKLGASLVQVREVGRLKVVLALNGVQGCQSHTLILRKDRKKAVFRNTRRQNVSSFPSVRKFIDICEILELARGATILPKDASCARTIMP</sequence>
<dbReference type="EMBL" id="JABVXQ010000002">
    <property type="protein sequence ID" value="KAF6125039.1"/>
    <property type="molecule type" value="Genomic_DNA"/>
</dbReference>
<evidence type="ECO:0000256" key="1">
    <source>
        <dbReference type="ARBA" id="ARBA00006889"/>
    </source>
</evidence>
<dbReference type="InterPro" id="IPR022272">
    <property type="entry name" value="Lipocalin_CS"/>
</dbReference>